<proteinExistence type="predicted"/>
<feature type="chain" id="PRO_5010296547" evidence="2">
    <location>
        <begin position="29"/>
        <end position="107"/>
    </location>
</feature>
<organism evidence="3 4">
    <name type="scientific">Rhodococcus jostii</name>
    <dbReference type="NCBI Taxonomy" id="132919"/>
    <lineage>
        <taxon>Bacteria</taxon>
        <taxon>Bacillati</taxon>
        <taxon>Actinomycetota</taxon>
        <taxon>Actinomycetes</taxon>
        <taxon>Mycobacteriales</taxon>
        <taxon>Nocardiaceae</taxon>
        <taxon>Rhodococcus</taxon>
    </lineage>
</organism>
<keyword evidence="2" id="KW-0732">Signal</keyword>
<reference evidence="4" key="1">
    <citation type="submission" date="2016-10" db="EMBL/GenBank/DDBJ databases">
        <authorList>
            <person name="Varghese N."/>
        </authorList>
    </citation>
    <scope>NUCLEOTIDE SEQUENCE [LARGE SCALE GENOMIC DNA]</scope>
    <source>
        <strain evidence="4">DSM 44719</strain>
    </source>
</reference>
<dbReference type="EMBL" id="FNTL01000005">
    <property type="protein sequence ID" value="SEE89833.1"/>
    <property type="molecule type" value="Genomic_DNA"/>
</dbReference>
<dbReference type="Proteomes" id="UP000183407">
    <property type="component" value="Unassembled WGS sequence"/>
</dbReference>
<dbReference type="RefSeq" id="WP_073364269.1">
    <property type="nucleotide sequence ID" value="NZ_FNTL01000005.1"/>
</dbReference>
<gene>
    <name evidence="3" type="ORF">SAMN04490220_9079</name>
</gene>
<dbReference type="AlphaFoldDB" id="A0A1H5MKT4"/>
<feature type="signal peptide" evidence="2">
    <location>
        <begin position="1"/>
        <end position="28"/>
    </location>
</feature>
<name>A0A1H5MKT4_RHOJO</name>
<evidence type="ECO:0000256" key="1">
    <source>
        <dbReference type="SAM" id="MobiDB-lite"/>
    </source>
</evidence>
<feature type="compositionally biased region" description="Polar residues" evidence="1">
    <location>
        <begin position="39"/>
        <end position="52"/>
    </location>
</feature>
<evidence type="ECO:0000313" key="4">
    <source>
        <dbReference type="Proteomes" id="UP000183407"/>
    </source>
</evidence>
<evidence type="ECO:0000313" key="3">
    <source>
        <dbReference type="EMBL" id="SEE89833.1"/>
    </source>
</evidence>
<protein>
    <submittedName>
        <fullName evidence="3">Uncharacterized protein</fullName>
    </submittedName>
</protein>
<evidence type="ECO:0000256" key="2">
    <source>
        <dbReference type="SAM" id="SignalP"/>
    </source>
</evidence>
<accession>A0A1H5MKT4</accession>
<dbReference type="OrthoDB" id="9935491at2"/>
<sequence length="107" mass="10074">MNTFAVRSAIAASAAALAVFATPGIAAAAPNLHGDPKTPGTQVQVESEPGDSNSYTCGAVGVAGAGVGSNSSGGAGQVNGAYFGPGPVQGGCVGSDGSVYFPTGNAE</sequence>
<feature type="region of interest" description="Disordered" evidence="1">
    <location>
        <begin position="30"/>
        <end position="52"/>
    </location>
</feature>